<dbReference type="AlphaFoldDB" id="A0A6N7KXQ2"/>
<dbReference type="EMBL" id="WBOF01000002">
    <property type="protein sequence ID" value="MQS16466.1"/>
    <property type="molecule type" value="Genomic_DNA"/>
</dbReference>
<evidence type="ECO:0008006" key="3">
    <source>
        <dbReference type="Google" id="ProtNLM"/>
    </source>
</evidence>
<protein>
    <recommendedName>
        <fullName evidence="3">Secreted protein/lipoprotein</fullName>
    </recommendedName>
</protein>
<dbReference type="Proteomes" id="UP000450000">
    <property type="component" value="Unassembled WGS sequence"/>
</dbReference>
<evidence type="ECO:0000313" key="1">
    <source>
        <dbReference type="EMBL" id="MQS16466.1"/>
    </source>
</evidence>
<keyword evidence="2" id="KW-1185">Reference proteome</keyword>
<evidence type="ECO:0000313" key="2">
    <source>
        <dbReference type="Proteomes" id="UP000450000"/>
    </source>
</evidence>
<name>A0A6N7KXQ2_9ACTN</name>
<gene>
    <name evidence="1" type="ORF">F7Q99_30800</name>
</gene>
<proteinExistence type="predicted"/>
<comment type="caution">
    <text evidence="1">The sequence shown here is derived from an EMBL/GenBank/DDBJ whole genome shotgun (WGS) entry which is preliminary data.</text>
</comment>
<sequence length="119" mass="12345">MAFTSGHGDVNKLSAVASGAAYQKLAADLFKAQQAGLIFKGAPVTNPHVAAVDLASSPAKATMTDCLDTSNWIPVLASTGKSVVESGSPTHVFVNLVAEQVPDGTWRISQYAPEQGRTC</sequence>
<reference evidence="1 2" key="1">
    <citation type="submission" date="2019-09" db="EMBL/GenBank/DDBJ databases">
        <title>Genome Sequences of Streptomyces kaniharaensis ATCC 21070.</title>
        <authorList>
            <person name="Zhu W."/>
            <person name="De Crecy-Lagard V."/>
            <person name="Richards N.G."/>
        </authorList>
    </citation>
    <scope>NUCLEOTIDE SEQUENCE [LARGE SCALE GENOMIC DNA]</scope>
    <source>
        <strain evidence="1 2">SF-557</strain>
    </source>
</reference>
<accession>A0A6N7KXQ2</accession>
<organism evidence="1 2">
    <name type="scientific">Streptomyces kaniharaensis</name>
    <dbReference type="NCBI Taxonomy" id="212423"/>
    <lineage>
        <taxon>Bacteria</taxon>
        <taxon>Bacillati</taxon>
        <taxon>Actinomycetota</taxon>
        <taxon>Actinomycetes</taxon>
        <taxon>Kitasatosporales</taxon>
        <taxon>Streptomycetaceae</taxon>
        <taxon>Streptomyces</taxon>
    </lineage>
</organism>